<sequence>MYVITENKNKLRELSQEFENLINELFNQINKNPSIKVLLHGGDSILLEMPRSEIETTVNLIRTTSRGTSFTFSGGYGKTMRDAYLALKLAKATGKNKIIPFTPETLR</sequence>
<dbReference type="HOGENOM" id="CLU_149098_0_0_11"/>
<keyword evidence="1" id="KW-0175">Coiled coil</keyword>
<reference evidence="3 4" key="1">
    <citation type="journal article" date="2011" name="Stand. Genomic Sci.">
        <title>Complete genome sequence of Thermomonospora curvata type strain (B9).</title>
        <authorList>
            <person name="Chertkov O."/>
            <person name="Sikorski J."/>
            <person name="Nolan M."/>
            <person name="Lapidus A."/>
            <person name="Lucas S."/>
            <person name="Del Rio T.G."/>
            <person name="Tice H."/>
            <person name="Cheng J.F."/>
            <person name="Goodwin L."/>
            <person name="Pitluck S."/>
            <person name="Liolios K."/>
            <person name="Ivanova N."/>
            <person name="Mavromatis K."/>
            <person name="Mikhailova N."/>
            <person name="Ovchinnikova G."/>
            <person name="Pati A."/>
            <person name="Chen A."/>
            <person name="Palaniappan K."/>
            <person name="Djao O.D."/>
            <person name="Land M."/>
            <person name="Hauser L."/>
            <person name="Chang Y.J."/>
            <person name="Jeffries C.D."/>
            <person name="Brettin T."/>
            <person name="Han C."/>
            <person name="Detter J.C."/>
            <person name="Rohde M."/>
            <person name="Goker M."/>
            <person name="Woyke T."/>
            <person name="Bristow J."/>
            <person name="Eisen J.A."/>
            <person name="Markowitz V."/>
            <person name="Hugenholtz P."/>
            <person name="Klenk H.P."/>
            <person name="Kyrpides N.C."/>
        </authorList>
    </citation>
    <scope>NUCLEOTIDE SEQUENCE [LARGE SCALE GENOMIC DNA]</scope>
    <source>
        <strain evidence="4">ATCC 19995 / DSM 43183 / JCM 3096 / KCTC 9072 / NBRC 15933 / NCIMB 10081 / Henssen B9</strain>
    </source>
</reference>
<proteinExistence type="predicted"/>
<dbReference type="Pfam" id="PF18182">
    <property type="entry name" value="mCpol"/>
    <property type="match status" value="1"/>
</dbReference>
<dbReference type="EMBL" id="CP001738">
    <property type="protein sequence ID" value="ACY95623.1"/>
    <property type="molecule type" value="Genomic_DNA"/>
</dbReference>
<evidence type="ECO:0000256" key="1">
    <source>
        <dbReference type="SAM" id="Coils"/>
    </source>
</evidence>
<dbReference type="Proteomes" id="UP000001918">
    <property type="component" value="Chromosome"/>
</dbReference>
<dbReference type="AlphaFoldDB" id="D1ADB3"/>
<feature type="coiled-coil region" evidence="1">
    <location>
        <begin position="4"/>
        <end position="31"/>
    </location>
</feature>
<dbReference type="InterPro" id="IPR040942">
    <property type="entry name" value="Minimal_Cpol"/>
</dbReference>
<evidence type="ECO:0000259" key="2">
    <source>
        <dbReference type="Pfam" id="PF18182"/>
    </source>
</evidence>
<dbReference type="KEGG" id="tcu:Tcur_0014"/>
<name>D1ADB3_THECD</name>
<keyword evidence="4" id="KW-1185">Reference proteome</keyword>
<feature type="domain" description="Minimal CRISPR polymerase" evidence="2">
    <location>
        <begin position="4"/>
        <end position="99"/>
    </location>
</feature>
<protein>
    <recommendedName>
        <fullName evidence="2">Minimal CRISPR polymerase domain-containing protein</fullName>
    </recommendedName>
</protein>
<organism evidence="3 4">
    <name type="scientific">Thermomonospora curvata (strain ATCC 19995 / DSM 43183 / JCM 3096 / KCTC 9072 / NBRC 15933 / NCIMB 10081 / Henssen B9)</name>
    <dbReference type="NCBI Taxonomy" id="471852"/>
    <lineage>
        <taxon>Bacteria</taxon>
        <taxon>Bacillati</taxon>
        <taxon>Actinomycetota</taxon>
        <taxon>Actinomycetes</taxon>
        <taxon>Streptosporangiales</taxon>
        <taxon>Thermomonosporaceae</taxon>
        <taxon>Thermomonospora</taxon>
    </lineage>
</organism>
<evidence type="ECO:0000313" key="4">
    <source>
        <dbReference type="Proteomes" id="UP000001918"/>
    </source>
</evidence>
<accession>D1ADB3</accession>
<dbReference type="NCBIfam" id="NF033576">
    <property type="entry name" value="mCpol"/>
    <property type="match status" value="1"/>
</dbReference>
<gene>
    <name evidence="3" type="ordered locus">Tcur_0014</name>
</gene>
<evidence type="ECO:0000313" key="3">
    <source>
        <dbReference type="EMBL" id="ACY95623.1"/>
    </source>
</evidence>